<evidence type="ECO:0000313" key="3">
    <source>
        <dbReference type="Proteomes" id="UP000008909"/>
    </source>
</evidence>
<dbReference type="InterPro" id="IPR043159">
    <property type="entry name" value="Lectin_gal-bd_sf"/>
</dbReference>
<evidence type="ECO:0000256" key="1">
    <source>
        <dbReference type="SAM" id="SignalP"/>
    </source>
</evidence>
<accession>G7Y5G5</accession>
<dbReference type="AlphaFoldDB" id="G7Y5G5"/>
<sequence>MMVPRLLLVVSASFIFTLVHTAVSTGKFRVPFVTNHNEDWKLTCYGEQLQIACDLSKIVVLHNAQFGFFKQIIGRKNLNVSCIAQQRGDCWIDVTPSMSRLCSGYSSCTTNVQYSLELPLDAIARECSIEAAGFSKPSLFVEYSCVSTTLFTRLTSNSHVDSEQVGGYLATLDYAETRNGGTEWRMHQADAICRVGEEQLPYRFYLPAPNTQPHQPSFGLEEMVAFVLRIKDMSLTQPTTHSVAVRRNTSPVRFSWTSAATCISHSLQPLTELVHYYGLDFTYKPPRSHRIHFVNEM</sequence>
<dbReference type="EMBL" id="DF142875">
    <property type="protein sequence ID" value="GAA48201.1"/>
    <property type="molecule type" value="Genomic_DNA"/>
</dbReference>
<keyword evidence="1" id="KW-0732">Signal</keyword>
<reference key="2">
    <citation type="submission" date="2011-10" db="EMBL/GenBank/DDBJ databases">
        <title>The genome and transcriptome sequence of Clonorchis sinensis provide insights into the carcinogenic liver fluke.</title>
        <authorList>
            <person name="Wang X."/>
            <person name="Huang Y."/>
            <person name="Chen W."/>
            <person name="Liu H."/>
            <person name="Guo L."/>
            <person name="Chen Y."/>
            <person name="Luo F."/>
            <person name="Zhou W."/>
            <person name="Sun J."/>
            <person name="Mao Q."/>
            <person name="Liang P."/>
            <person name="Zhou C."/>
            <person name="Tian Y."/>
            <person name="Men J."/>
            <person name="Lv X."/>
            <person name="Huang L."/>
            <person name="Zhou J."/>
            <person name="Hu Y."/>
            <person name="Li R."/>
            <person name="Zhang F."/>
            <person name="Lei H."/>
            <person name="Li X."/>
            <person name="Hu X."/>
            <person name="Liang C."/>
            <person name="Xu J."/>
            <person name="Wu Z."/>
            <person name="Yu X."/>
        </authorList>
    </citation>
    <scope>NUCLEOTIDE SEQUENCE</scope>
    <source>
        <strain>Henan</strain>
    </source>
</reference>
<gene>
    <name evidence="2" type="ORF">CLF_101305</name>
</gene>
<dbReference type="CDD" id="cd22823">
    <property type="entry name" value="Gal_Rha_Lectin"/>
    <property type="match status" value="1"/>
</dbReference>
<evidence type="ECO:0008006" key="4">
    <source>
        <dbReference type="Google" id="ProtNLM"/>
    </source>
</evidence>
<reference evidence="2" key="1">
    <citation type="journal article" date="2011" name="Genome Biol.">
        <title>The draft genome of the carcinogenic human liver fluke Clonorchis sinensis.</title>
        <authorList>
            <person name="Wang X."/>
            <person name="Chen W."/>
            <person name="Huang Y."/>
            <person name="Sun J."/>
            <person name="Men J."/>
            <person name="Liu H."/>
            <person name="Luo F."/>
            <person name="Guo L."/>
            <person name="Lv X."/>
            <person name="Deng C."/>
            <person name="Zhou C."/>
            <person name="Fan Y."/>
            <person name="Li X."/>
            <person name="Huang L."/>
            <person name="Hu Y."/>
            <person name="Liang C."/>
            <person name="Hu X."/>
            <person name="Xu J."/>
            <person name="Yu X."/>
        </authorList>
    </citation>
    <scope>NUCLEOTIDE SEQUENCE [LARGE SCALE GENOMIC DNA]</scope>
    <source>
        <strain evidence="2">Henan</strain>
    </source>
</reference>
<dbReference type="Proteomes" id="UP000008909">
    <property type="component" value="Unassembled WGS sequence"/>
</dbReference>
<dbReference type="Gene3D" id="2.60.120.740">
    <property type="match status" value="1"/>
</dbReference>
<organism evidence="2 3">
    <name type="scientific">Clonorchis sinensis</name>
    <name type="common">Chinese liver fluke</name>
    <dbReference type="NCBI Taxonomy" id="79923"/>
    <lineage>
        <taxon>Eukaryota</taxon>
        <taxon>Metazoa</taxon>
        <taxon>Spiralia</taxon>
        <taxon>Lophotrochozoa</taxon>
        <taxon>Platyhelminthes</taxon>
        <taxon>Trematoda</taxon>
        <taxon>Digenea</taxon>
        <taxon>Opisthorchiida</taxon>
        <taxon>Opisthorchiata</taxon>
        <taxon>Opisthorchiidae</taxon>
        <taxon>Clonorchis</taxon>
    </lineage>
</organism>
<protein>
    <recommendedName>
        <fullName evidence="4">SUEL-type lectin domain-containing protein</fullName>
    </recommendedName>
</protein>
<feature type="signal peptide" evidence="1">
    <location>
        <begin position="1"/>
        <end position="21"/>
    </location>
</feature>
<evidence type="ECO:0000313" key="2">
    <source>
        <dbReference type="EMBL" id="GAA48201.1"/>
    </source>
</evidence>
<proteinExistence type="predicted"/>
<feature type="chain" id="PRO_5003506151" description="SUEL-type lectin domain-containing protein" evidence="1">
    <location>
        <begin position="22"/>
        <end position="297"/>
    </location>
</feature>
<name>G7Y5G5_CLOSI</name>
<keyword evidence="3" id="KW-1185">Reference proteome</keyword>